<dbReference type="RefSeq" id="WP_007490598.1">
    <property type="nucleotide sequence ID" value="NZ_AGBF01000001.1"/>
</dbReference>
<gene>
    <name evidence="1" type="ORF">SZN_00755</name>
</gene>
<dbReference type="Proteomes" id="UP000004217">
    <property type="component" value="Unassembled WGS sequence"/>
</dbReference>
<organism evidence="1 2">
    <name type="scientific">Streptomyces zinciresistens K42</name>
    <dbReference type="NCBI Taxonomy" id="700597"/>
    <lineage>
        <taxon>Bacteria</taxon>
        <taxon>Bacillati</taxon>
        <taxon>Actinomycetota</taxon>
        <taxon>Actinomycetes</taxon>
        <taxon>Kitasatosporales</taxon>
        <taxon>Streptomycetaceae</taxon>
        <taxon>Streptomyces</taxon>
    </lineage>
</organism>
<dbReference type="AlphaFoldDB" id="G2G3V0"/>
<reference evidence="1 2" key="1">
    <citation type="submission" date="2011-08" db="EMBL/GenBank/DDBJ databases">
        <authorList>
            <person name="Lin Y."/>
            <person name="Hao X."/>
            <person name="Johnstone L."/>
            <person name="Miller S.J."/>
            <person name="Wei G."/>
            <person name="Rensing C."/>
        </authorList>
    </citation>
    <scope>NUCLEOTIDE SEQUENCE [LARGE SCALE GENOMIC DNA]</scope>
    <source>
        <strain evidence="1 2">K42</strain>
    </source>
</reference>
<dbReference type="OrthoDB" id="4074703at2"/>
<protein>
    <submittedName>
        <fullName evidence="1">Uncharacterized protein</fullName>
    </submittedName>
</protein>
<evidence type="ECO:0000313" key="2">
    <source>
        <dbReference type="Proteomes" id="UP000004217"/>
    </source>
</evidence>
<comment type="caution">
    <text evidence="1">The sequence shown here is derived from an EMBL/GenBank/DDBJ whole genome shotgun (WGS) entry which is preliminary data.</text>
</comment>
<proteinExistence type="predicted"/>
<dbReference type="PATRIC" id="fig|700597.3.peg.142"/>
<keyword evidence="2" id="KW-1185">Reference proteome</keyword>
<dbReference type="EMBL" id="AGBF01000001">
    <property type="protein sequence ID" value="EGX61846.1"/>
    <property type="molecule type" value="Genomic_DNA"/>
</dbReference>
<sequence length="260" mass="28549">MQLEQQSGRLWGGGVAARIDARITADPGDAETESAPVFHLSRHDPAPAPDPDDTLLTMFLTAVDTGTSEDRSRTAAFERWALTSSAVAVRVRGDEAPELVVDRMMASVSLVAVNTAGALIDGRTCRVGLRSSIFGGRYSRDGVLLTMTSETPDAPVELFPSLLYAWLSWWRQRDRARHAPQAPPPPRRDSADINDFAGEVAAWIERAAEVNRSRPAPKANVPLPPERLDLIEDGHRYTVHLRDFELTTWPDLPPAPDRGL</sequence>
<evidence type="ECO:0000313" key="1">
    <source>
        <dbReference type="EMBL" id="EGX61846.1"/>
    </source>
</evidence>
<name>G2G3V0_9ACTN</name>
<accession>G2G3V0</accession>